<dbReference type="Proteomes" id="UP000261174">
    <property type="component" value="Unassembled WGS sequence"/>
</dbReference>
<organism evidence="1 2">
    <name type="scientific">Chitinophaga silvisoli</name>
    <dbReference type="NCBI Taxonomy" id="2291814"/>
    <lineage>
        <taxon>Bacteria</taxon>
        <taxon>Pseudomonadati</taxon>
        <taxon>Bacteroidota</taxon>
        <taxon>Chitinophagia</taxon>
        <taxon>Chitinophagales</taxon>
        <taxon>Chitinophagaceae</taxon>
        <taxon>Chitinophaga</taxon>
    </lineage>
</organism>
<dbReference type="EMBL" id="QTJV01000002">
    <property type="protein sequence ID" value="RFM35597.1"/>
    <property type="molecule type" value="Genomic_DNA"/>
</dbReference>
<reference evidence="1 2" key="1">
    <citation type="submission" date="2018-08" db="EMBL/GenBank/DDBJ databases">
        <title>Chitinophaga sp. K20C18050901, a novel bacterium isolated from forest soil.</title>
        <authorList>
            <person name="Wang C."/>
        </authorList>
    </citation>
    <scope>NUCLEOTIDE SEQUENCE [LARGE SCALE GENOMIC DNA]</scope>
    <source>
        <strain evidence="1 2">K20C18050901</strain>
    </source>
</reference>
<sequence length="176" mass="20576">MSTQPVIKVVFVPDTRPENSQSDTLFYHSDRKLQWSDFQAAPPSRPKSGAVSYSSFAYEGGSIRKKDTLYINLTLQVFHIKSASWVTPPVQDDYGLAHEQLHFDITWLVALRFRKKVTQMELTADDYDSMIQYEYIESFREMNRLQEAYDRETNHGINHFVQYQWQQAIADSLRAL</sequence>
<comment type="caution">
    <text evidence="1">The sequence shown here is derived from an EMBL/GenBank/DDBJ whole genome shotgun (WGS) entry which is preliminary data.</text>
</comment>
<keyword evidence="2" id="KW-1185">Reference proteome</keyword>
<accession>A0A3E1P614</accession>
<dbReference type="AlphaFoldDB" id="A0A3E1P614"/>
<gene>
    <name evidence="1" type="ORF">DXN04_09475</name>
</gene>
<name>A0A3E1P614_9BACT</name>
<proteinExistence type="predicted"/>
<evidence type="ECO:0000313" key="1">
    <source>
        <dbReference type="EMBL" id="RFM35597.1"/>
    </source>
</evidence>
<evidence type="ECO:0008006" key="3">
    <source>
        <dbReference type="Google" id="ProtNLM"/>
    </source>
</evidence>
<protein>
    <recommendedName>
        <fullName evidence="3">DUF922 domain-containing protein</fullName>
    </recommendedName>
</protein>
<evidence type="ECO:0000313" key="2">
    <source>
        <dbReference type="Proteomes" id="UP000261174"/>
    </source>
</evidence>